<dbReference type="InterPro" id="IPR025361">
    <property type="entry name" value="DUF4265"/>
</dbReference>
<organism evidence="1 2">
    <name type="scientific">Oerskovia douganii</name>
    <dbReference type="NCBI Taxonomy" id="2762210"/>
    <lineage>
        <taxon>Bacteria</taxon>
        <taxon>Bacillati</taxon>
        <taxon>Actinomycetota</taxon>
        <taxon>Actinomycetes</taxon>
        <taxon>Micrococcales</taxon>
        <taxon>Cellulomonadaceae</taxon>
        <taxon>Oerskovia</taxon>
    </lineage>
</organism>
<reference evidence="1 2" key="1">
    <citation type="submission" date="2020-08" db="EMBL/GenBank/DDBJ databases">
        <title>A Genomic Blueprint of the Chicken Gut Microbiome.</title>
        <authorList>
            <person name="Gilroy R."/>
            <person name="Ravi A."/>
            <person name="Getino M."/>
            <person name="Pursley I."/>
            <person name="Horton D.L."/>
            <person name="Alikhan N.-F."/>
            <person name="Baker D."/>
            <person name="Gharbi K."/>
            <person name="Hall N."/>
            <person name="Watson M."/>
            <person name="Adriaenssens E.M."/>
            <person name="Foster-Nyarko E."/>
            <person name="Jarju S."/>
            <person name="Secka A."/>
            <person name="Antonio M."/>
            <person name="Oren A."/>
            <person name="Chaudhuri R."/>
            <person name="La Ragione R.M."/>
            <person name="Hildebrand F."/>
            <person name="Pallen M.J."/>
        </authorList>
    </citation>
    <scope>NUCLEOTIDE SEQUENCE [LARGE SCALE GENOMIC DNA]</scope>
    <source>
        <strain evidence="1 2">Sa1BUA8</strain>
    </source>
</reference>
<dbReference type="AlphaFoldDB" id="A0A9D5YYI2"/>
<gene>
    <name evidence="1" type="ORF">H9623_06550</name>
</gene>
<dbReference type="RefSeq" id="WP_193719265.1">
    <property type="nucleotide sequence ID" value="NZ_JACSPN010000006.1"/>
</dbReference>
<comment type="caution">
    <text evidence="1">The sequence shown here is derived from an EMBL/GenBank/DDBJ whole genome shotgun (WGS) entry which is preliminary data.</text>
</comment>
<accession>A0A9D5YYI2</accession>
<dbReference type="Proteomes" id="UP000822993">
    <property type="component" value="Unassembled WGS sequence"/>
</dbReference>
<keyword evidence="2" id="KW-1185">Reference proteome</keyword>
<evidence type="ECO:0000313" key="2">
    <source>
        <dbReference type="Proteomes" id="UP000822993"/>
    </source>
</evidence>
<evidence type="ECO:0000313" key="1">
    <source>
        <dbReference type="EMBL" id="MBE7699967.1"/>
    </source>
</evidence>
<name>A0A9D5YYI2_9CELL</name>
<proteinExistence type="predicted"/>
<sequence length="156" mass="17362">MSERLYRVVFDLQERIACSTGIGVERLWAEKSGRLEMRVLNVPFYVRGIAFGDVVRVRPDHERREFVFEELLAESGNSTMRIILRGAQPEGEVGAMLRAADCGWEVGPQGIFLWAIDVPAHVNYASVRADLLKMADAGTINLEEGAISGLHREGFG</sequence>
<dbReference type="EMBL" id="JACSPN010000006">
    <property type="protein sequence ID" value="MBE7699967.1"/>
    <property type="molecule type" value="Genomic_DNA"/>
</dbReference>
<dbReference type="Pfam" id="PF14085">
    <property type="entry name" value="DUF4265"/>
    <property type="match status" value="1"/>
</dbReference>
<protein>
    <submittedName>
        <fullName evidence="1">DUF4265 domain-containing protein</fullName>
    </submittedName>
</protein>